<gene>
    <name evidence="1" type="ORF">HYPSUDRAFT_117594</name>
</gene>
<evidence type="ECO:0008006" key="3">
    <source>
        <dbReference type="Google" id="ProtNLM"/>
    </source>
</evidence>
<protein>
    <recommendedName>
        <fullName evidence="3">Winged helix-turn helix domain-containing protein</fullName>
    </recommendedName>
</protein>
<dbReference type="EMBL" id="KN817584">
    <property type="protein sequence ID" value="KJA18855.1"/>
    <property type="molecule type" value="Genomic_DNA"/>
</dbReference>
<accession>A0A0D2PFA5</accession>
<evidence type="ECO:0000313" key="2">
    <source>
        <dbReference type="Proteomes" id="UP000054270"/>
    </source>
</evidence>
<feature type="non-terminal residue" evidence="1">
    <location>
        <position position="96"/>
    </location>
</feature>
<dbReference type="OrthoDB" id="3264182at2759"/>
<name>A0A0D2PFA5_HYPSF</name>
<sequence length="96" mass="10897">DVNYLVSIIAARPKIYLDELQDELLATRGADVSISTISRALRQWELSRKSVASAALERNELLRATWQAEYGDIPAEYCVWLDEASVDDKTNQRQRG</sequence>
<reference evidence="2" key="1">
    <citation type="submission" date="2014-04" db="EMBL/GenBank/DDBJ databases">
        <title>Evolutionary Origins and Diversification of the Mycorrhizal Mutualists.</title>
        <authorList>
            <consortium name="DOE Joint Genome Institute"/>
            <consortium name="Mycorrhizal Genomics Consortium"/>
            <person name="Kohler A."/>
            <person name="Kuo A."/>
            <person name="Nagy L.G."/>
            <person name="Floudas D."/>
            <person name="Copeland A."/>
            <person name="Barry K.W."/>
            <person name="Cichocki N."/>
            <person name="Veneault-Fourrey C."/>
            <person name="LaButti K."/>
            <person name="Lindquist E.A."/>
            <person name="Lipzen A."/>
            <person name="Lundell T."/>
            <person name="Morin E."/>
            <person name="Murat C."/>
            <person name="Riley R."/>
            <person name="Ohm R."/>
            <person name="Sun H."/>
            <person name="Tunlid A."/>
            <person name="Henrissat B."/>
            <person name="Grigoriev I.V."/>
            <person name="Hibbett D.S."/>
            <person name="Martin F."/>
        </authorList>
    </citation>
    <scope>NUCLEOTIDE SEQUENCE [LARGE SCALE GENOMIC DNA]</scope>
    <source>
        <strain evidence="2">FD-334 SS-4</strain>
    </source>
</reference>
<dbReference type="STRING" id="945553.A0A0D2PFA5"/>
<dbReference type="Proteomes" id="UP000054270">
    <property type="component" value="Unassembled WGS sequence"/>
</dbReference>
<dbReference type="AlphaFoldDB" id="A0A0D2PFA5"/>
<dbReference type="OMA" id="AKENIVW"/>
<organism evidence="1 2">
    <name type="scientific">Hypholoma sublateritium (strain FD-334 SS-4)</name>
    <dbReference type="NCBI Taxonomy" id="945553"/>
    <lineage>
        <taxon>Eukaryota</taxon>
        <taxon>Fungi</taxon>
        <taxon>Dikarya</taxon>
        <taxon>Basidiomycota</taxon>
        <taxon>Agaricomycotina</taxon>
        <taxon>Agaricomycetes</taxon>
        <taxon>Agaricomycetidae</taxon>
        <taxon>Agaricales</taxon>
        <taxon>Agaricineae</taxon>
        <taxon>Strophariaceae</taxon>
        <taxon>Hypholoma</taxon>
    </lineage>
</organism>
<keyword evidence="2" id="KW-1185">Reference proteome</keyword>
<evidence type="ECO:0000313" key="1">
    <source>
        <dbReference type="EMBL" id="KJA18855.1"/>
    </source>
</evidence>
<feature type="non-terminal residue" evidence="1">
    <location>
        <position position="1"/>
    </location>
</feature>
<proteinExistence type="predicted"/>